<keyword evidence="5" id="KW-1133">Transmembrane helix</keyword>
<dbReference type="Gene3D" id="1.10.287.950">
    <property type="entry name" value="Methyl-accepting chemotaxis protein"/>
    <property type="match status" value="1"/>
</dbReference>
<dbReference type="PANTHER" id="PTHR43531:SF14">
    <property type="entry name" value="METHYL-ACCEPTING CHEMOTAXIS PROTEIN I-RELATED"/>
    <property type="match status" value="1"/>
</dbReference>
<evidence type="ECO:0000256" key="7">
    <source>
        <dbReference type="ARBA" id="ARBA00023224"/>
    </source>
</evidence>
<dbReference type="OrthoDB" id="8744489at2"/>
<keyword evidence="13" id="KW-1185">Reference proteome</keyword>
<evidence type="ECO:0000259" key="11">
    <source>
        <dbReference type="PROSITE" id="PS50111"/>
    </source>
</evidence>
<keyword evidence="3" id="KW-0488">Methylation</keyword>
<dbReference type="GO" id="GO:0004888">
    <property type="term" value="F:transmembrane signaling receptor activity"/>
    <property type="evidence" value="ECO:0007669"/>
    <property type="project" value="InterPro"/>
</dbReference>
<dbReference type="CDD" id="cd12912">
    <property type="entry name" value="PDC2_MCP_like"/>
    <property type="match status" value="1"/>
</dbReference>
<dbReference type="PRINTS" id="PR00260">
    <property type="entry name" value="CHEMTRNSDUCR"/>
</dbReference>
<evidence type="ECO:0000256" key="9">
    <source>
        <dbReference type="PROSITE-ProRule" id="PRU00284"/>
    </source>
</evidence>
<dbReference type="SMART" id="SM00283">
    <property type="entry name" value="MA"/>
    <property type="match status" value="1"/>
</dbReference>
<feature type="chain" id="PRO_5009256800" evidence="10">
    <location>
        <begin position="21"/>
        <end position="671"/>
    </location>
</feature>
<feature type="signal peptide" evidence="10">
    <location>
        <begin position="1"/>
        <end position="20"/>
    </location>
</feature>
<dbReference type="SUPFAM" id="SSF58104">
    <property type="entry name" value="Methyl-accepting chemotaxis protein (MCP) signaling domain"/>
    <property type="match status" value="1"/>
</dbReference>
<evidence type="ECO:0000256" key="8">
    <source>
        <dbReference type="ARBA" id="ARBA00029447"/>
    </source>
</evidence>
<reference evidence="13" key="1">
    <citation type="submission" date="2016-10" db="EMBL/GenBank/DDBJ databases">
        <authorList>
            <person name="Varghese N."/>
            <person name="Submissions S."/>
        </authorList>
    </citation>
    <scope>NUCLEOTIDE SEQUENCE [LARGE SCALE GENOMIC DNA]</scope>
    <source>
        <strain evidence="13">KCTC 32247</strain>
    </source>
</reference>
<dbReference type="InterPro" id="IPR051310">
    <property type="entry name" value="MCP_chemotaxis"/>
</dbReference>
<dbReference type="Pfam" id="PF02743">
    <property type="entry name" value="dCache_1"/>
    <property type="match status" value="1"/>
</dbReference>
<dbReference type="GO" id="GO:0007165">
    <property type="term" value="P:signal transduction"/>
    <property type="evidence" value="ECO:0007669"/>
    <property type="project" value="UniProtKB-KW"/>
</dbReference>
<evidence type="ECO:0000256" key="3">
    <source>
        <dbReference type="ARBA" id="ARBA00022481"/>
    </source>
</evidence>
<comment type="similarity">
    <text evidence="8">Belongs to the methyl-accepting chemotaxis (MCP) protein family.</text>
</comment>
<dbReference type="GO" id="GO:0006935">
    <property type="term" value="P:chemotaxis"/>
    <property type="evidence" value="ECO:0007669"/>
    <property type="project" value="InterPro"/>
</dbReference>
<sequence>MSLRARLLACVVSIVLVGFAATVTVLSQQAASLQNDTALDYARERAEHESSAVSLSIERALNTAHVLADTLGSLRSSGKADRETANTILRGVLAGNPGLLGVWSGWEPDAFDGKDAKYANTAGHDASGRFVPYWNRGAGSLQVEPLIDYDKSGAGDYYQLAKQTRQPVLLDPYLYTVAGKETLITTLTVPIIVDGRFLGVAGVDIALASLQEMVGKLRLFDTGYATLLSNAGIVVADRDPANVGRDMTDAGFSEEQRGLIAAGQMHRESLIDARLGTEVTRLYVPFKVGATSTPWAFVANVPENEVLAGIAILRNVAIALGLLSIVLVSVGLSIALNRMVLRPIGGDPEDAAAIASRVAQGDLSQPIRLRDGDDNSLMAQLKHMQDSLCAVVANVRQGSQSVAVASAQISQANGDLSSRTESQASALEETSASMEQLGSTVQNNAEGAAQANQLAMSASDVAVRGGSVVDRVVDTMREIDDSSRKMSEIISVIDGIAFQTNILALNASVEAARAGEQGRGFAVVANEVRTLAQRSADAASEIKQLIAVNVERVAAGSSLADQAGSTMQDVVEAIQRVTDIMGEISAASREQSAGVSQVGLAITQMDHATQQNAALVEEMAAAATSLHSQAEELVQTVALFKVGEESASYRSAAPATAARSLPARGAVAEAF</sequence>
<feature type="domain" description="Methyl-accepting transducer" evidence="11">
    <location>
        <begin position="398"/>
        <end position="627"/>
    </location>
</feature>
<evidence type="ECO:0000256" key="2">
    <source>
        <dbReference type="ARBA" id="ARBA00022475"/>
    </source>
</evidence>
<dbReference type="PANTHER" id="PTHR43531">
    <property type="entry name" value="PROTEIN ICFG"/>
    <property type="match status" value="1"/>
</dbReference>
<evidence type="ECO:0000256" key="6">
    <source>
        <dbReference type="ARBA" id="ARBA00023136"/>
    </source>
</evidence>
<protein>
    <submittedName>
        <fullName evidence="12">Methyl-accepting chemotaxis sensory transducer with Cache sensor</fullName>
    </submittedName>
</protein>
<dbReference type="InterPro" id="IPR004089">
    <property type="entry name" value="MCPsignal_dom"/>
</dbReference>
<dbReference type="CDD" id="cd11386">
    <property type="entry name" value="MCP_signal"/>
    <property type="match status" value="1"/>
</dbReference>
<dbReference type="InterPro" id="IPR004090">
    <property type="entry name" value="Chemotax_Me-accpt_rcpt"/>
</dbReference>
<dbReference type="InterPro" id="IPR033479">
    <property type="entry name" value="dCache_1"/>
</dbReference>
<keyword evidence="7 9" id="KW-0807">Transducer</keyword>
<proteinExistence type="inferred from homology"/>
<dbReference type="CDD" id="cd12913">
    <property type="entry name" value="PDC1_MCP_like"/>
    <property type="match status" value="1"/>
</dbReference>
<evidence type="ECO:0000313" key="13">
    <source>
        <dbReference type="Proteomes" id="UP000243359"/>
    </source>
</evidence>
<evidence type="ECO:0000256" key="10">
    <source>
        <dbReference type="SAM" id="SignalP"/>
    </source>
</evidence>
<dbReference type="Pfam" id="PF00015">
    <property type="entry name" value="MCPsignal"/>
    <property type="match status" value="1"/>
</dbReference>
<keyword evidence="10" id="KW-0732">Signal</keyword>
<dbReference type="STRING" id="1392877.SAMN05216221_1140"/>
<keyword evidence="6" id="KW-0472">Membrane</keyword>
<organism evidence="12 13">
    <name type="scientific">Pseudomonas oryzae</name>
    <dbReference type="NCBI Taxonomy" id="1392877"/>
    <lineage>
        <taxon>Bacteria</taxon>
        <taxon>Pseudomonadati</taxon>
        <taxon>Pseudomonadota</taxon>
        <taxon>Gammaproteobacteria</taxon>
        <taxon>Pseudomonadales</taxon>
        <taxon>Pseudomonadaceae</taxon>
        <taxon>Pseudomonas</taxon>
    </lineage>
</organism>
<dbReference type="FunFam" id="1.10.287.950:FF:000001">
    <property type="entry name" value="Methyl-accepting chemotaxis sensory transducer"/>
    <property type="match status" value="1"/>
</dbReference>
<dbReference type="AlphaFoldDB" id="A0A1H1PPZ1"/>
<keyword evidence="2" id="KW-1003">Cell membrane</keyword>
<accession>A0A1H1PPZ1</accession>
<evidence type="ECO:0000256" key="4">
    <source>
        <dbReference type="ARBA" id="ARBA00022692"/>
    </source>
</evidence>
<dbReference type="Proteomes" id="UP000243359">
    <property type="component" value="Chromosome I"/>
</dbReference>
<comment type="subcellular location">
    <subcellularLocation>
        <location evidence="1">Cell membrane</location>
        <topology evidence="1">Multi-pass membrane protein</topology>
    </subcellularLocation>
</comment>
<dbReference type="GO" id="GO:0005886">
    <property type="term" value="C:plasma membrane"/>
    <property type="evidence" value="ECO:0007669"/>
    <property type="project" value="UniProtKB-SubCell"/>
</dbReference>
<evidence type="ECO:0000256" key="5">
    <source>
        <dbReference type="ARBA" id="ARBA00022989"/>
    </source>
</evidence>
<keyword evidence="4" id="KW-0812">Transmembrane</keyword>
<dbReference type="PROSITE" id="PS50111">
    <property type="entry name" value="CHEMOTAXIS_TRANSDUC_2"/>
    <property type="match status" value="1"/>
</dbReference>
<evidence type="ECO:0000313" key="12">
    <source>
        <dbReference type="EMBL" id="SDS13238.1"/>
    </source>
</evidence>
<gene>
    <name evidence="12" type="ORF">SAMN05216221_1140</name>
</gene>
<evidence type="ECO:0000256" key="1">
    <source>
        <dbReference type="ARBA" id="ARBA00004651"/>
    </source>
</evidence>
<dbReference type="Gene3D" id="3.30.450.20">
    <property type="entry name" value="PAS domain"/>
    <property type="match status" value="2"/>
</dbReference>
<dbReference type="EMBL" id="LT629751">
    <property type="protein sequence ID" value="SDS13238.1"/>
    <property type="molecule type" value="Genomic_DNA"/>
</dbReference>
<name>A0A1H1PPZ1_9PSED</name>